<keyword evidence="4 8" id="KW-0812">Transmembrane</keyword>
<feature type="transmembrane region" description="Helical" evidence="8">
    <location>
        <begin position="243"/>
        <end position="264"/>
    </location>
</feature>
<dbReference type="GO" id="GO:0012505">
    <property type="term" value="C:endomembrane system"/>
    <property type="evidence" value="ECO:0007669"/>
    <property type="project" value="UniProtKB-SubCell"/>
</dbReference>
<keyword evidence="10" id="KW-1185">Reference proteome</keyword>
<dbReference type="InterPro" id="IPR036259">
    <property type="entry name" value="MFS_trans_sf"/>
</dbReference>
<dbReference type="PANTHER" id="PTHR23514:SF3">
    <property type="entry name" value="BYPASS OF STOP CODON PROTEIN 6"/>
    <property type="match status" value="1"/>
</dbReference>
<dbReference type="EMBL" id="LNZH02000211">
    <property type="protein sequence ID" value="OCB85251.1"/>
    <property type="molecule type" value="Genomic_DNA"/>
</dbReference>
<dbReference type="GO" id="GO:0016020">
    <property type="term" value="C:membrane"/>
    <property type="evidence" value="ECO:0007669"/>
    <property type="project" value="TreeGrafter"/>
</dbReference>
<dbReference type="Gene3D" id="1.20.1250.20">
    <property type="entry name" value="MFS general substrate transporter like domains"/>
    <property type="match status" value="2"/>
</dbReference>
<feature type="transmembrane region" description="Helical" evidence="8">
    <location>
        <begin position="585"/>
        <end position="604"/>
    </location>
</feature>
<protein>
    <submittedName>
        <fullName evidence="9">MFS general substrate transporter</fullName>
    </submittedName>
</protein>
<feature type="transmembrane region" description="Helical" evidence="8">
    <location>
        <begin position="517"/>
        <end position="539"/>
    </location>
</feature>
<dbReference type="AlphaFoldDB" id="A0A9Q5HSR6"/>
<comment type="similarity">
    <text evidence="2">Belongs to the major facilitator superfamily.</text>
</comment>
<dbReference type="OrthoDB" id="413079at2759"/>
<evidence type="ECO:0000313" key="10">
    <source>
        <dbReference type="Proteomes" id="UP000757232"/>
    </source>
</evidence>
<evidence type="ECO:0000256" key="1">
    <source>
        <dbReference type="ARBA" id="ARBA00004127"/>
    </source>
</evidence>
<dbReference type="SUPFAM" id="SSF103473">
    <property type="entry name" value="MFS general substrate transporter"/>
    <property type="match status" value="2"/>
</dbReference>
<feature type="transmembrane region" description="Helical" evidence="8">
    <location>
        <begin position="301"/>
        <end position="322"/>
    </location>
</feature>
<evidence type="ECO:0000256" key="8">
    <source>
        <dbReference type="SAM" id="Phobius"/>
    </source>
</evidence>
<feature type="transmembrane region" description="Helical" evidence="8">
    <location>
        <begin position="459"/>
        <end position="480"/>
    </location>
</feature>
<evidence type="ECO:0000256" key="2">
    <source>
        <dbReference type="ARBA" id="ARBA00008335"/>
    </source>
</evidence>
<feature type="transmembrane region" description="Helical" evidence="8">
    <location>
        <begin position="138"/>
        <end position="158"/>
    </location>
</feature>
<feature type="transmembrane region" description="Helical" evidence="8">
    <location>
        <begin position="276"/>
        <end position="295"/>
    </location>
</feature>
<feature type="transmembrane region" description="Helical" evidence="8">
    <location>
        <begin position="398"/>
        <end position="416"/>
    </location>
</feature>
<dbReference type="InterPro" id="IPR051788">
    <property type="entry name" value="MFS_Transporter"/>
</dbReference>
<evidence type="ECO:0000256" key="4">
    <source>
        <dbReference type="ARBA" id="ARBA00022692"/>
    </source>
</evidence>
<evidence type="ECO:0000256" key="3">
    <source>
        <dbReference type="ARBA" id="ARBA00022448"/>
    </source>
</evidence>
<gene>
    <name evidence="9" type="ORF">A7U60_g7878</name>
</gene>
<feature type="transmembrane region" description="Helical" evidence="8">
    <location>
        <begin position="101"/>
        <end position="118"/>
    </location>
</feature>
<accession>A0A9Q5HSR6</accession>
<evidence type="ECO:0000256" key="7">
    <source>
        <dbReference type="SAM" id="MobiDB-lite"/>
    </source>
</evidence>
<keyword evidence="6 8" id="KW-0472">Membrane</keyword>
<keyword evidence="3" id="KW-0813">Transport</keyword>
<feature type="region of interest" description="Disordered" evidence="7">
    <location>
        <begin position="29"/>
        <end position="95"/>
    </location>
</feature>
<feature type="transmembrane region" description="Helical" evidence="8">
    <location>
        <begin position="492"/>
        <end position="511"/>
    </location>
</feature>
<dbReference type="Proteomes" id="UP000757232">
    <property type="component" value="Unassembled WGS sequence"/>
</dbReference>
<reference evidence="9" key="1">
    <citation type="submission" date="2016-06" db="EMBL/GenBank/DDBJ databases">
        <title>Draft Genome sequence of the fungus Inonotus baumii.</title>
        <authorList>
            <person name="Zhu H."/>
            <person name="Lin W."/>
        </authorList>
    </citation>
    <scope>NUCLEOTIDE SEQUENCE</scope>
    <source>
        <strain evidence="9">821</strain>
    </source>
</reference>
<organism evidence="9 10">
    <name type="scientific">Sanghuangporus baumii</name>
    <name type="common">Phellinus baumii</name>
    <dbReference type="NCBI Taxonomy" id="108892"/>
    <lineage>
        <taxon>Eukaryota</taxon>
        <taxon>Fungi</taxon>
        <taxon>Dikarya</taxon>
        <taxon>Basidiomycota</taxon>
        <taxon>Agaricomycotina</taxon>
        <taxon>Agaricomycetes</taxon>
        <taxon>Hymenochaetales</taxon>
        <taxon>Hymenochaetaceae</taxon>
        <taxon>Sanghuangporus</taxon>
    </lineage>
</organism>
<feature type="compositionally biased region" description="Low complexity" evidence="7">
    <location>
        <begin position="55"/>
        <end position="82"/>
    </location>
</feature>
<feature type="transmembrane region" description="Helical" evidence="8">
    <location>
        <begin position="216"/>
        <end position="237"/>
    </location>
</feature>
<comment type="subcellular location">
    <subcellularLocation>
        <location evidence="1">Endomembrane system</location>
        <topology evidence="1">Multi-pass membrane protein</topology>
    </subcellularLocation>
</comment>
<evidence type="ECO:0000256" key="5">
    <source>
        <dbReference type="ARBA" id="ARBA00022989"/>
    </source>
</evidence>
<proteinExistence type="inferred from homology"/>
<dbReference type="PANTHER" id="PTHR23514">
    <property type="entry name" value="BYPASS OF STOP CODON PROTEIN 6"/>
    <property type="match status" value="1"/>
</dbReference>
<evidence type="ECO:0000256" key="6">
    <source>
        <dbReference type="ARBA" id="ARBA00023136"/>
    </source>
</evidence>
<feature type="transmembrane region" description="Helical" evidence="8">
    <location>
        <begin position="551"/>
        <end position="573"/>
    </location>
</feature>
<keyword evidence="5 8" id="KW-1133">Transmembrane helix</keyword>
<evidence type="ECO:0000313" key="9">
    <source>
        <dbReference type="EMBL" id="OCB85251.1"/>
    </source>
</evidence>
<sequence>MAPLIQDCASPSCGRVCSSPDEIRALALPRRQDSSIVNNPTIPSPLHLREHRPASSLSLQGPSSSQEDHASATSTTDARSTSPNSAELQGHEAPSKTPDQFWFRCYAAFFALFTAGWADGLTGTILPHIKNDFNLSYMLSSLLFVTSTLGFALGVIMIEQVMCLLGRLQLTWNEFPSSPSSWYVRGTRKKTRVPSPAFTEKDTTGDKKYLPARARFRILVIASILHASFFILMGTATGLSNVLIAYFVASLGKAFLNGTVNAYVTISPKRPLGQLYACNSVGAFAAPLVCQTLLARDIPWSHFYLGSLVLSAINTTLLVLAFRPTRNDSIEERYSVSGGTHVDTQSNCIPADLTEVESQIVDRADTALSEKSLDSSSTSSSPPSLTGIRSRSCLRLMLRLRYVWAFSFFMSIYSGSETSTQGYMATYLLAVRASRSNYATNFSSTCSSLTFQNANPNTVGYVTSGFWGGMAITRFITGFASPYLSFTQRKHAIHIVLIFALSMHLCIWFINSVFANAFSTGVIGLLYGPVYPSVLALAVDSLPTEAHMLGMAIIAAFANLGSCPFSQAIFPFICGALSNLQGPKVLVYMTVSQTVTLVIIWAFFPAKMALKS</sequence>
<name>A0A9Q5HSR6_SANBA</name>
<comment type="caution">
    <text evidence="9">The sequence shown here is derived from an EMBL/GenBank/DDBJ whole genome shotgun (WGS) entry which is preliminary data.</text>
</comment>